<evidence type="ECO:0000313" key="2">
    <source>
        <dbReference type="EMBL" id="GCC44955.1"/>
    </source>
</evidence>
<gene>
    <name evidence="2" type="ORF">chiPu_0029058</name>
</gene>
<comment type="caution">
    <text evidence="2">The sequence shown here is derived from an EMBL/GenBank/DDBJ whole genome shotgun (WGS) entry which is preliminary data.</text>
</comment>
<keyword evidence="3" id="KW-1185">Reference proteome</keyword>
<protein>
    <recommendedName>
        <fullName evidence="1">DNA ligase D polymerase domain-containing protein</fullName>
    </recommendedName>
</protein>
<sequence length="153" mass="16799">MRQRLTAVGLESFCKTTGGKGLHVVAPLLSGARDRVTWKEAKGFAQGICQWMAQDAPERYLINMSKAKRTGKIFLDYLRNDRLSTAVAVLSPRARAGATVSMPLTWAQVRGDLDPKKYTVRSVPALLAKTKAWDGYEDAASSIKAAMKKLATR</sequence>
<reference evidence="2 3" key="1">
    <citation type="journal article" date="2018" name="Nat. Ecol. Evol.">
        <title>Shark genomes provide insights into elasmobranch evolution and the origin of vertebrates.</title>
        <authorList>
            <person name="Hara Y"/>
            <person name="Yamaguchi K"/>
            <person name="Onimaru K"/>
            <person name="Kadota M"/>
            <person name="Koyanagi M"/>
            <person name="Keeley SD"/>
            <person name="Tatsumi K"/>
            <person name="Tanaka K"/>
            <person name="Motone F"/>
            <person name="Kageyama Y"/>
            <person name="Nozu R"/>
            <person name="Adachi N"/>
            <person name="Nishimura O"/>
            <person name="Nakagawa R"/>
            <person name="Tanegashima C"/>
            <person name="Kiyatake I"/>
            <person name="Matsumoto R"/>
            <person name="Murakumo K"/>
            <person name="Nishida K"/>
            <person name="Terakita A"/>
            <person name="Kuratani S"/>
            <person name="Sato K"/>
            <person name="Hyodo S Kuraku.S."/>
        </authorList>
    </citation>
    <scope>NUCLEOTIDE SEQUENCE [LARGE SCALE GENOMIC DNA]</scope>
</reference>
<accession>A0A401TQP7</accession>
<name>A0A401TQP7_CHIPU</name>
<feature type="domain" description="DNA ligase D polymerase" evidence="1">
    <location>
        <begin position="1"/>
        <end position="131"/>
    </location>
</feature>
<dbReference type="Pfam" id="PF21686">
    <property type="entry name" value="LigD_Prim-Pol"/>
    <property type="match status" value="1"/>
</dbReference>
<dbReference type="Proteomes" id="UP000287033">
    <property type="component" value="Unassembled WGS sequence"/>
</dbReference>
<dbReference type="OrthoDB" id="10529000at2759"/>
<organism evidence="2 3">
    <name type="scientific">Chiloscyllium punctatum</name>
    <name type="common">Brownbanded bambooshark</name>
    <name type="synonym">Hemiscyllium punctatum</name>
    <dbReference type="NCBI Taxonomy" id="137246"/>
    <lineage>
        <taxon>Eukaryota</taxon>
        <taxon>Metazoa</taxon>
        <taxon>Chordata</taxon>
        <taxon>Craniata</taxon>
        <taxon>Vertebrata</taxon>
        <taxon>Chondrichthyes</taxon>
        <taxon>Elasmobranchii</taxon>
        <taxon>Galeomorphii</taxon>
        <taxon>Galeoidea</taxon>
        <taxon>Orectolobiformes</taxon>
        <taxon>Hemiscylliidae</taxon>
        <taxon>Chiloscyllium</taxon>
    </lineage>
</organism>
<dbReference type="Gene3D" id="3.90.920.10">
    <property type="entry name" value="DNA primase, PRIM domain"/>
    <property type="match status" value="1"/>
</dbReference>
<proteinExistence type="predicted"/>
<evidence type="ECO:0000259" key="1">
    <source>
        <dbReference type="Pfam" id="PF21686"/>
    </source>
</evidence>
<dbReference type="InterPro" id="IPR052171">
    <property type="entry name" value="NHEJ_LigD"/>
</dbReference>
<dbReference type="EMBL" id="BEZZ01147188">
    <property type="protein sequence ID" value="GCC44955.1"/>
    <property type="molecule type" value="Genomic_DNA"/>
</dbReference>
<dbReference type="InterPro" id="IPR014145">
    <property type="entry name" value="LigD_pol_dom"/>
</dbReference>
<dbReference type="PANTHER" id="PTHR42705">
    <property type="entry name" value="BIFUNCTIONAL NON-HOMOLOGOUS END JOINING PROTEIN LIGD"/>
    <property type="match status" value="1"/>
</dbReference>
<dbReference type="AlphaFoldDB" id="A0A401TQP7"/>
<evidence type="ECO:0000313" key="3">
    <source>
        <dbReference type="Proteomes" id="UP000287033"/>
    </source>
</evidence>
<dbReference type="PANTHER" id="PTHR42705:SF2">
    <property type="entry name" value="BIFUNCTIONAL NON-HOMOLOGOUS END JOINING PROTEIN LIGD"/>
    <property type="match status" value="1"/>
</dbReference>